<evidence type="ECO:0000256" key="2">
    <source>
        <dbReference type="ARBA" id="ARBA00004922"/>
    </source>
</evidence>
<dbReference type="PANTHER" id="PTHR12203">
    <property type="entry name" value="KDEL LYS-ASP-GLU-LEU CONTAINING - RELATED"/>
    <property type="match status" value="1"/>
</dbReference>
<evidence type="ECO:0000256" key="5">
    <source>
        <dbReference type="ARBA" id="ARBA00022679"/>
    </source>
</evidence>
<dbReference type="GO" id="GO:0006493">
    <property type="term" value="P:protein O-linked glycosylation"/>
    <property type="evidence" value="ECO:0007669"/>
    <property type="project" value="TreeGrafter"/>
</dbReference>
<evidence type="ECO:0000313" key="9">
    <source>
        <dbReference type="Proteomes" id="UP000694843"/>
    </source>
</evidence>
<sequence length="419" mass="48159">MHVVPIIPFLWCSFMLGIIAGVSAESDQNCGVDGSPDCIEKNVPSGISHLTKNLNKYSKESNEYWSYLQLIHQAKQSYSPCNANCSCHYAQIKADLKPFKDGISIRTLEQAKKSGTLYQIIGGQVYRDEECMFPSRCAGIEHFLNEVASDIPDTELVVNVRDWPQVYNSRSSDIKLPIFSFSKQEGVHGDILYPAWSFWEGGPAISLHPTGLGRWDIRRKTIKKAAKKYPWKKKENKAFFRGSRTSSDRDSIVLLSREQPDLADAQYTKNQAWKSKKDTLDAEPASEVSLENHCPYKYLFNFHGVAASFRFKHLFLCGSLVFHETDGWIEFFYPQMKPWIHYVPVPAGAPVSELRNLLDFVRNNDLEAQEIAERGRDFISDRLRMADVRCYWRKLLKTYTKLLTYRPQLRPLLKLIPKK</sequence>
<comment type="function">
    <text evidence="6">Protein O-glucosyltransferase. Catalyzes the reaction that attaches glucose through an O-glycosidic linkage to a conserved serine residue found in the consensus sequence C-X-S-X-[PA]-C in epidermal growth factor-like repeats. Regulates Notch signaling by glucosylating Notch in the ER, glucosylation is required for the correct folding and cleavage of Notch.</text>
</comment>
<dbReference type="InterPro" id="IPR006598">
    <property type="entry name" value="CAP10"/>
</dbReference>
<evidence type="ECO:0000256" key="3">
    <source>
        <dbReference type="ARBA" id="ARBA00010118"/>
    </source>
</evidence>
<comment type="subcellular location">
    <subcellularLocation>
        <location evidence="1">Endoplasmic reticulum lumen</location>
    </subcellularLocation>
</comment>
<feature type="domain" description="Glycosyl transferase CAP10" evidence="8">
    <location>
        <begin position="150"/>
        <end position="406"/>
    </location>
</feature>
<dbReference type="OrthoDB" id="202415at2759"/>
<evidence type="ECO:0000259" key="8">
    <source>
        <dbReference type="SMART" id="SM00672"/>
    </source>
</evidence>
<evidence type="ECO:0000256" key="1">
    <source>
        <dbReference type="ARBA" id="ARBA00004319"/>
    </source>
</evidence>
<keyword evidence="5" id="KW-0808">Transferase</keyword>
<dbReference type="GO" id="GO:0035252">
    <property type="term" value="F:UDP-xylosyltransferase activity"/>
    <property type="evidence" value="ECO:0007669"/>
    <property type="project" value="TreeGrafter"/>
</dbReference>
<dbReference type="Pfam" id="PF05686">
    <property type="entry name" value="Glyco_transf_90"/>
    <property type="match status" value="1"/>
</dbReference>
<dbReference type="KEGG" id="hazt:108673384"/>
<comment type="similarity">
    <text evidence="3">Belongs to the glycosyltransferase 90 family.</text>
</comment>
<evidence type="ECO:0000256" key="7">
    <source>
        <dbReference type="SAM" id="SignalP"/>
    </source>
</evidence>
<dbReference type="Proteomes" id="UP000694843">
    <property type="component" value="Unplaced"/>
</dbReference>
<evidence type="ECO:0000313" key="10">
    <source>
        <dbReference type="RefSeq" id="XP_018016692.1"/>
    </source>
</evidence>
<dbReference type="PANTHER" id="PTHR12203:SF35">
    <property type="entry name" value="PROTEIN O-GLUCOSYLTRANSFERASE 1"/>
    <property type="match status" value="1"/>
</dbReference>
<dbReference type="GeneID" id="108673384"/>
<keyword evidence="7" id="KW-0732">Signal</keyword>
<keyword evidence="4" id="KW-0328">Glycosyltransferase</keyword>
<dbReference type="InterPro" id="IPR051091">
    <property type="entry name" value="O-Glucosyltr/Glycosyltrsf_90"/>
</dbReference>
<comment type="pathway">
    <text evidence="2">Protein modification; protein glycosylation.</text>
</comment>
<dbReference type="SMART" id="SM00672">
    <property type="entry name" value="CAP10"/>
    <property type="match status" value="1"/>
</dbReference>
<keyword evidence="9" id="KW-1185">Reference proteome</keyword>
<evidence type="ECO:0000256" key="6">
    <source>
        <dbReference type="ARBA" id="ARBA00045690"/>
    </source>
</evidence>
<proteinExistence type="inferred from homology"/>
<feature type="signal peptide" evidence="7">
    <location>
        <begin position="1"/>
        <end position="24"/>
    </location>
</feature>
<accession>A0A8B7NSK4</accession>
<dbReference type="GO" id="GO:0045747">
    <property type="term" value="P:positive regulation of Notch signaling pathway"/>
    <property type="evidence" value="ECO:0007669"/>
    <property type="project" value="TreeGrafter"/>
</dbReference>
<protein>
    <submittedName>
        <fullName evidence="10">O-glucosyltransferase rumi homolog</fullName>
    </submittedName>
</protein>
<organism evidence="9 10">
    <name type="scientific">Hyalella azteca</name>
    <name type="common">Amphipod</name>
    <dbReference type="NCBI Taxonomy" id="294128"/>
    <lineage>
        <taxon>Eukaryota</taxon>
        <taxon>Metazoa</taxon>
        <taxon>Ecdysozoa</taxon>
        <taxon>Arthropoda</taxon>
        <taxon>Crustacea</taxon>
        <taxon>Multicrustacea</taxon>
        <taxon>Malacostraca</taxon>
        <taxon>Eumalacostraca</taxon>
        <taxon>Peracarida</taxon>
        <taxon>Amphipoda</taxon>
        <taxon>Senticaudata</taxon>
        <taxon>Talitrida</taxon>
        <taxon>Talitroidea</taxon>
        <taxon>Hyalellidae</taxon>
        <taxon>Hyalella</taxon>
    </lineage>
</organism>
<dbReference type="GO" id="GO:0005788">
    <property type="term" value="C:endoplasmic reticulum lumen"/>
    <property type="evidence" value="ECO:0007669"/>
    <property type="project" value="UniProtKB-SubCell"/>
</dbReference>
<reference evidence="10" key="1">
    <citation type="submission" date="2025-08" db="UniProtKB">
        <authorList>
            <consortium name="RefSeq"/>
        </authorList>
    </citation>
    <scope>IDENTIFICATION</scope>
</reference>
<evidence type="ECO:0000256" key="4">
    <source>
        <dbReference type="ARBA" id="ARBA00022676"/>
    </source>
</evidence>
<name>A0A8B7NSK4_HYAAZ</name>
<dbReference type="OMA" id="EDDCMFP"/>
<dbReference type="RefSeq" id="XP_018016692.1">
    <property type="nucleotide sequence ID" value="XM_018161203.2"/>
</dbReference>
<gene>
    <name evidence="10" type="primary">LOC108673384</name>
</gene>
<feature type="chain" id="PRO_5034478764" evidence="7">
    <location>
        <begin position="25"/>
        <end position="419"/>
    </location>
</feature>
<dbReference type="AlphaFoldDB" id="A0A8B7NSK4"/>
<dbReference type="GO" id="GO:0035251">
    <property type="term" value="F:UDP-glucosyltransferase activity"/>
    <property type="evidence" value="ECO:0007669"/>
    <property type="project" value="TreeGrafter"/>
</dbReference>